<dbReference type="Proteomes" id="UP001238496">
    <property type="component" value="Unassembled WGS sequence"/>
</dbReference>
<dbReference type="EMBL" id="JAUSUW010000003">
    <property type="protein sequence ID" value="MDQ0420096.1"/>
    <property type="molecule type" value="Genomic_DNA"/>
</dbReference>
<dbReference type="CDD" id="cd02440">
    <property type="entry name" value="AdoMet_MTases"/>
    <property type="match status" value="1"/>
</dbReference>
<sequence length="245" mass="27224">MPVDPAFARFDMARLYDAFNHHGEDGDFYENFAQTPCRVLDIGCGTGSVTLRLANRGHTVTGVDPADGMLQVARMKDSEGRVDWVRAPAAEFSLPDRFDLAIMTGHVFQVFLDDVGTLAALRNIHQHMVPGGRLILESRNPQDKAWQDWTREKTREQRVVDGIGTVDVYYQIKDVEGEHVTFDAVFTIEATGETLVSESRLRFAPVETIRGLLSAAGFGEVELLGWWDGTPYSETSPEIIAIAHA</sequence>
<name>A0ABU0G5W1_9HYPH</name>
<organism evidence="5 6">
    <name type="scientific">Peteryoungia aggregata LMG 23059</name>
    <dbReference type="NCBI Taxonomy" id="1368425"/>
    <lineage>
        <taxon>Bacteria</taxon>
        <taxon>Pseudomonadati</taxon>
        <taxon>Pseudomonadota</taxon>
        <taxon>Alphaproteobacteria</taxon>
        <taxon>Hyphomicrobiales</taxon>
        <taxon>Rhizobiaceae</taxon>
        <taxon>Peteryoungia</taxon>
    </lineage>
</organism>
<proteinExistence type="predicted"/>
<evidence type="ECO:0000256" key="2">
    <source>
        <dbReference type="ARBA" id="ARBA00022679"/>
    </source>
</evidence>
<dbReference type="InterPro" id="IPR041698">
    <property type="entry name" value="Methyltransf_25"/>
</dbReference>
<evidence type="ECO:0000256" key="3">
    <source>
        <dbReference type="ARBA" id="ARBA00022691"/>
    </source>
</evidence>
<dbReference type="Gene3D" id="3.40.50.150">
    <property type="entry name" value="Vaccinia Virus protein VP39"/>
    <property type="match status" value="1"/>
</dbReference>
<keyword evidence="3" id="KW-0949">S-adenosyl-L-methionine</keyword>
<keyword evidence="2" id="KW-0808">Transferase</keyword>
<dbReference type="RefSeq" id="WP_307370271.1">
    <property type="nucleotide sequence ID" value="NZ_JAUSUW010000003.1"/>
</dbReference>
<accession>A0ABU0G5W1</accession>
<protein>
    <submittedName>
        <fullName evidence="5">Ubiquinone/menaquinone biosynthesis C-methylase UbiE</fullName>
    </submittedName>
</protein>
<keyword evidence="6" id="KW-1185">Reference proteome</keyword>
<gene>
    <name evidence="5" type="ORF">J2045_001115</name>
</gene>
<keyword evidence="1" id="KW-0489">Methyltransferase</keyword>
<dbReference type="InterPro" id="IPR029063">
    <property type="entry name" value="SAM-dependent_MTases_sf"/>
</dbReference>
<dbReference type="Pfam" id="PF13649">
    <property type="entry name" value="Methyltransf_25"/>
    <property type="match status" value="1"/>
</dbReference>
<dbReference type="SUPFAM" id="SSF53335">
    <property type="entry name" value="S-adenosyl-L-methionine-dependent methyltransferases"/>
    <property type="match status" value="1"/>
</dbReference>
<feature type="domain" description="Methyltransferase" evidence="4">
    <location>
        <begin position="39"/>
        <end position="132"/>
    </location>
</feature>
<evidence type="ECO:0000313" key="6">
    <source>
        <dbReference type="Proteomes" id="UP001238496"/>
    </source>
</evidence>
<comment type="caution">
    <text evidence="5">The sequence shown here is derived from an EMBL/GenBank/DDBJ whole genome shotgun (WGS) entry which is preliminary data.</text>
</comment>
<dbReference type="PANTHER" id="PTHR43464">
    <property type="entry name" value="METHYLTRANSFERASE"/>
    <property type="match status" value="1"/>
</dbReference>
<keyword evidence="5" id="KW-0830">Ubiquinone</keyword>
<reference evidence="5 6" key="1">
    <citation type="submission" date="2023-07" db="EMBL/GenBank/DDBJ databases">
        <title>Genomic Encyclopedia of Type Strains, Phase IV (KMG-IV): sequencing the most valuable type-strain genomes for metagenomic binning, comparative biology and taxonomic classification.</title>
        <authorList>
            <person name="Goeker M."/>
        </authorList>
    </citation>
    <scope>NUCLEOTIDE SEQUENCE [LARGE SCALE GENOMIC DNA]</scope>
    <source>
        <strain evidence="5 6">DSM 1111</strain>
    </source>
</reference>
<evidence type="ECO:0000313" key="5">
    <source>
        <dbReference type="EMBL" id="MDQ0420096.1"/>
    </source>
</evidence>
<evidence type="ECO:0000259" key="4">
    <source>
        <dbReference type="Pfam" id="PF13649"/>
    </source>
</evidence>
<dbReference type="PANTHER" id="PTHR43464:SF19">
    <property type="entry name" value="UBIQUINONE BIOSYNTHESIS O-METHYLTRANSFERASE, MITOCHONDRIAL"/>
    <property type="match status" value="1"/>
</dbReference>
<evidence type="ECO:0000256" key="1">
    <source>
        <dbReference type="ARBA" id="ARBA00022603"/>
    </source>
</evidence>